<dbReference type="RefSeq" id="WP_025294149.1">
    <property type="nucleotide sequence ID" value="NZ_CP006644.1"/>
</dbReference>
<feature type="transmembrane region" description="Helical" evidence="1">
    <location>
        <begin position="40"/>
        <end position="63"/>
    </location>
</feature>
<keyword evidence="1" id="KW-0472">Membrane</keyword>
<keyword evidence="3" id="KW-1185">Reference proteome</keyword>
<keyword evidence="1" id="KW-1133">Transmembrane helix</keyword>
<organism evidence="2 3">
    <name type="scientific">Sphingomonas sanxanigenens DSM 19645 = NX02</name>
    <dbReference type="NCBI Taxonomy" id="1123269"/>
    <lineage>
        <taxon>Bacteria</taxon>
        <taxon>Pseudomonadati</taxon>
        <taxon>Pseudomonadota</taxon>
        <taxon>Alphaproteobacteria</taxon>
        <taxon>Sphingomonadales</taxon>
        <taxon>Sphingomonadaceae</taxon>
        <taxon>Sphingomonas</taxon>
    </lineage>
</organism>
<name>W0AK22_9SPHN</name>
<dbReference type="STRING" id="1123269.NX02_21825"/>
<evidence type="ECO:0000313" key="2">
    <source>
        <dbReference type="EMBL" id="AHE55995.1"/>
    </source>
</evidence>
<dbReference type="HOGENOM" id="CLU_2525840_0_0_5"/>
<dbReference type="OrthoDB" id="7575412at2"/>
<gene>
    <name evidence="2" type="ORF">NX02_21825</name>
</gene>
<dbReference type="KEGG" id="ssan:NX02_21825"/>
<dbReference type="EMBL" id="CP006644">
    <property type="protein sequence ID" value="AHE55995.1"/>
    <property type="molecule type" value="Genomic_DNA"/>
</dbReference>
<proteinExistence type="predicted"/>
<dbReference type="AlphaFoldDB" id="W0AK22"/>
<dbReference type="Proteomes" id="UP000018851">
    <property type="component" value="Chromosome"/>
</dbReference>
<sequence>MTGPGWPDARGWIGIGQYGLTLIIVIAIICQPALLRVDAFLILATAIVITGWTGSVLAWAYAATKGGGELADRNATIVEKQVKP</sequence>
<reference evidence="2 3" key="1">
    <citation type="submission" date="2013-07" db="EMBL/GenBank/DDBJ databases">
        <title>Completed genome of Sphingomonas sanxanigenens NX02.</title>
        <authorList>
            <person name="Ma T."/>
            <person name="Huang H."/>
            <person name="Wu M."/>
            <person name="Li X."/>
            <person name="Li G."/>
        </authorList>
    </citation>
    <scope>NUCLEOTIDE SEQUENCE [LARGE SCALE GENOMIC DNA]</scope>
    <source>
        <strain evidence="2 3">NX02</strain>
    </source>
</reference>
<evidence type="ECO:0000256" key="1">
    <source>
        <dbReference type="SAM" id="Phobius"/>
    </source>
</evidence>
<protein>
    <submittedName>
        <fullName evidence="2">Uncharacterized protein</fullName>
    </submittedName>
</protein>
<dbReference type="PATRIC" id="fig|1123269.5.peg.4270"/>
<feature type="transmembrane region" description="Helical" evidence="1">
    <location>
        <begin position="12"/>
        <end position="34"/>
    </location>
</feature>
<evidence type="ECO:0000313" key="3">
    <source>
        <dbReference type="Proteomes" id="UP000018851"/>
    </source>
</evidence>
<keyword evidence="1" id="KW-0812">Transmembrane</keyword>
<accession>W0AK22</accession>